<feature type="domain" description="Flagellar assembly protein FliH/Type III secretion system HrpE" evidence="7">
    <location>
        <begin position="75"/>
        <end position="191"/>
    </location>
</feature>
<evidence type="ECO:0000256" key="5">
    <source>
        <dbReference type="ARBA" id="ARBA00022927"/>
    </source>
</evidence>
<dbReference type="Pfam" id="PF02108">
    <property type="entry name" value="FliH"/>
    <property type="match status" value="1"/>
</dbReference>
<keyword evidence="9" id="KW-1185">Reference proteome</keyword>
<keyword evidence="4" id="KW-1005">Bacterial flagellum biogenesis</keyword>
<dbReference type="InterPro" id="IPR018035">
    <property type="entry name" value="Flagellar_FliH/T3SS_HrpE"/>
</dbReference>
<evidence type="ECO:0000256" key="6">
    <source>
        <dbReference type="ARBA" id="ARBA00023225"/>
    </source>
</evidence>
<evidence type="ECO:0000313" key="9">
    <source>
        <dbReference type="Proteomes" id="UP000280008"/>
    </source>
</evidence>
<keyword evidence="6" id="KW-1006">Bacterial flagellum protein export</keyword>
<reference evidence="8 9" key="1">
    <citation type="submission" date="2018-10" db="EMBL/GenBank/DDBJ databases">
        <title>Sequencing the genomes of 1000 actinobacteria strains.</title>
        <authorList>
            <person name="Klenk H.-P."/>
        </authorList>
    </citation>
    <scope>NUCLEOTIDE SEQUENCE [LARGE SCALE GENOMIC DNA]</scope>
    <source>
        <strain evidence="8 9">DSM 17894</strain>
    </source>
</reference>
<evidence type="ECO:0000256" key="2">
    <source>
        <dbReference type="ARBA" id="ARBA00006602"/>
    </source>
</evidence>
<comment type="caution">
    <text evidence="8">The sequence shown here is derived from an EMBL/GenBank/DDBJ whole genome shotgun (WGS) entry which is preliminary data.</text>
</comment>
<dbReference type="GO" id="GO:0044781">
    <property type="term" value="P:bacterial-type flagellum organization"/>
    <property type="evidence" value="ECO:0007669"/>
    <property type="project" value="UniProtKB-KW"/>
</dbReference>
<dbReference type="InterPro" id="IPR051472">
    <property type="entry name" value="T3SS_Stator/FliH"/>
</dbReference>
<comment type="similarity">
    <text evidence="2">Belongs to the FliH family.</text>
</comment>
<organism evidence="8 9">
    <name type="scientific">Frondihabitans australicus</name>
    <dbReference type="NCBI Taxonomy" id="386892"/>
    <lineage>
        <taxon>Bacteria</taxon>
        <taxon>Bacillati</taxon>
        <taxon>Actinomycetota</taxon>
        <taxon>Actinomycetes</taxon>
        <taxon>Micrococcales</taxon>
        <taxon>Microbacteriaceae</taxon>
        <taxon>Frondihabitans</taxon>
    </lineage>
</organism>
<accession>A0A495IHV9</accession>
<comment type="function">
    <text evidence="1">Needed for flagellar regrowth and assembly.</text>
</comment>
<name>A0A495IHV9_9MICO</name>
<evidence type="ECO:0000256" key="3">
    <source>
        <dbReference type="ARBA" id="ARBA00022448"/>
    </source>
</evidence>
<evidence type="ECO:0000256" key="1">
    <source>
        <dbReference type="ARBA" id="ARBA00003041"/>
    </source>
</evidence>
<sequence length="219" mass="22168">MSSAPAFARVAFPVLRDPATQAREEEAAERGHAAGYAAGLRAAAASTASLRESLEAETRAVTSHANARADRASQVLVTAAAALDTARENLRTEVQETLVETALALAEAILGYEIRTNQSSTVLAALARALDTPEAANVVAVRLNPDDLSVLPSDASESLGVPLLADGSLGRGDARADLPRGFVDAALGSALERARVALLGPGVSAAPATDAASHAGGLA</sequence>
<proteinExistence type="inferred from homology"/>
<protein>
    <submittedName>
        <fullName evidence="8">Flagellar assembly protein FliH</fullName>
    </submittedName>
</protein>
<dbReference type="EMBL" id="RBKS01000001">
    <property type="protein sequence ID" value="RKR75567.1"/>
    <property type="molecule type" value="Genomic_DNA"/>
</dbReference>
<dbReference type="OrthoDB" id="5114026at2"/>
<keyword evidence="8" id="KW-0969">Cilium</keyword>
<keyword evidence="5" id="KW-0653">Protein transport</keyword>
<evidence type="ECO:0000259" key="7">
    <source>
        <dbReference type="Pfam" id="PF02108"/>
    </source>
</evidence>
<dbReference type="GO" id="GO:0015031">
    <property type="term" value="P:protein transport"/>
    <property type="evidence" value="ECO:0007669"/>
    <property type="project" value="UniProtKB-KW"/>
</dbReference>
<keyword evidence="8" id="KW-0966">Cell projection</keyword>
<evidence type="ECO:0000256" key="4">
    <source>
        <dbReference type="ARBA" id="ARBA00022795"/>
    </source>
</evidence>
<dbReference type="PANTHER" id="PTHR34982:SF1">
    <property type="entry name" value="FLAGELLAR ASSEMBLY PROTEIN FLIH"/>
    <property type="match status" value="1"/>
</dbReference>
<gene>
    <name evidence="8" type="ORF">C8E83_2715</name>
</gene>
<dbReference type="AlphaFoldDB" id="A0A495IHV9"/>
<dbReference type="GO" id="GO:0005829">
    <property type="term" value="C:cytosol"/>
    <property type="evidence" value="ECO:0007669"/>
    <property type="project" value="TreeGrafter"/>
</dbReference>
<keyword evidence="3" id="KW-0813">Transport</keyword>
<dbReference type="Proteomes" id="UP000280008">
    <property type="component" value="Unassembled WGS sequence"/>
</dbReference>
<evidence type="ECO:0000313" key="8">
    <source>
        <dbReference type="EMBL" id="RKR75567.1"/>
    </source>
</evidence>
<dbReference type="RefSeq" id="WP_121370347.1">
    <property type="nucleotide sequence ID" value="NZ_RBKS01000001.1"/>
</dbReference>
<dbReference type="PANTHER" id="PTHR34982">
    <property type="entry name" value="YOP PROTEINS TRANSLOCATION PROTEIN L"/>
    <property type="match status" value="1"/>
</dbReference>
<keyword evidence="8" id="KW-0282">Flagellum</keyword>